<keyword evidence="7" id="KW-1185">Reference proteome</keyword>
<keyword evidence="6" id="KW-0808">Transferase</keyword>
<dbReference type="InterPro" id="IPR052527">
    <property type="entry name" value="Metal_cation-efflux_comp"/>
</dbReference>
<reference evidence="6 7" key="1">
    <citation type="submission" date="2016-06" db="EMBL/GenBank/DDBJ databases">
        <authorList>
            <person name="Kjaerup R.B."/>
            <person name="Dalgaard T.S."/>
            <person name="Juul-Madsen H.R."/>
        </authorList>
    </citation>
    <scope>NUCLEOTIDE SEQUENCE [LARGE SCALE GENOMIC DNA]</scope>
    <source>
        <strain evidence="6 7">CECT 5080</strain>
    </source>
</reference>
<feature type="transmembrane region" description="Helical" evidence="5">
    <location>
        <begin position="16"/>
        <end position="35"/>
    </location>
</feature>
<accession>A0A1A8TC63</accession>
<keyword evidence="2 5" id="KW-0812">Transmembrane</keyword>
<gene>
    <name evidence="6" type="ORF">MAQ5080_01331</name>
</gene>
<name>A0A1A8TC63_9GAMM</name>
<proteinExistence type="predicted"/>
<dbReference type="InterPro" id="IPR007318">
    <property type="entry name" value="Phopholipid_MeTrfase"/>
</dbReference>
<evidence type="ECO:0000256" key="3">
    <source>
        <dbReference type="ARBA" id="ARBA00022989"/>
    </source>
</evidence>
<protein>
    <submittedName>
        <fullName evidence="6">Isoprenylcysteine carboxyl methyltransferase (ICMT) family protein</fullName>
    </submittedName>
</protein>
<evidence type="ECO:0000256" key="4">
    <source>
        <dbReference type="ARBA" id="ARBA00023136"/>
    </source>
</evidence>
<dbReference type="AlphaFoldDB" id="A0A1A8TC63"/>
<dbReference type="OrthoDB" id="9811969at2"/>
<dbReference type="Gene3D" id="1.20.120.1630">
    <property type="match status" value="1"/>
</dbReference>
<keyword evidence="6" id="KW-0489">Methyltransferase</keyword>
<organism evidence="6 7">
    <name type="scientific">Marinomonas aquimarina</name>
    <dbReference type="NCBI Taxonomy" id="295068"/>
    <lineage>
        <taxon>Bacteria</taxon>
        <taxon>Pseudomonadati</taxon>
        <taxon>Pseudomonadota</taxon>
        <taxon>Gammaproteobacteria</taxon>
        <taxon>Oceanospirillales</taxon>
        <taxon>Oceanospirillaceae</taxon>
        <taxon>Marinomonas</taxon>
    </lineage>
</organism>
<sequence length="208" mass="23495">MIVTEASSQIIEFTRLYLALFYTFVAAFYTVRIITLKRATGVERVYHGQKFSANWWHHQIFDVFRVLIWLTCVLRFFFPAMDGYLGLLPGASSGIVVLIGDLVLTFGFASTILVHFYMGKVWASGVNQRGPSKLITSGLYRYSRNPIFIAILVSQVGFVLALPSVFSVVCLVVGVTTILRQVTVEEQHLAQVFPDTYPAYRNAVPRWV</sequence>
<feature type="transmembrane region" description="Helical" evidence="5">
    <location>
        <begin position="55"/>
        <end position="78"/>
    </location>
</feature>
<feature type="transmembrane region" description="Helical" evidence="5">
    <location>
        <begin position="147"/>
        <end position="179"/>
    </location>
</feature>
<dbReference type="Pfam" id="PF04191">
    <property type="entry name" value="PEMT"/>
    <property type="match status" value="1"/>
</dbReference>
<dbReference type="RefSeq" id="WP_067207767.1">
    <property type="nucleotide sequence ID" value="NZ_FLOC01000006.1"/>
</dbReference>
<dbReference type="PANTHER" id="PTHR43847:SF1">
    <property type="entry name" value="BLL3993 PROTEIN"/>
    <property type="match status" value="1"/>
</dbReference>
<feature type="transmembrane region" description="Helical" evidence="5">
    <location>
        <begin position="90"/>
        <end position="118"/>
    </location>
</feature>
<evidence type="ECO:0000313" key="6">
    <source>
        <dbReference type="EMBL" id="SBS29216.1"/>
    </source>
</evidence>
<dbReference type="EMBL" id="FLOC01000006">
    <property type="protein sequence ID" value="SBS29216.1"/>
    <property type="molecule type" value="Genomic_DNA"/>
</dbReference>
<dbReference type="GO" id="GO:0012505">
    <property type="term" value="C:endomembrane system"/>
    <property type="evidence" value="ECO:0007669"/>
    <property type="project" value="UniProtKB-SubCell"/>
</dbReference>
<keyword evidence="4 5" id="KW-0472">Membrane</keyword>
<dbReference type="GO" id="GO:0008168">
    <property type="term" value="F:methyltransferase activity"/>
    <property type="evidence" value="ECO:0007669"/>
    <property type="project" value="UniProtKB-KW"/>
</dbReference>
<evidence type="ECO:0000256" key="5">
    <source>
        <dbReference type="SAM" id="Phobius"/>
    </source>
</evidence>
<dbReference type="GO" id="GO:0032259">
    <property type="term" value="P:methylation"/>
    <property type="evidence" value="ECO:0007669"/>
    <property type="project" value="UniProtKB-KW"/>
</dbReference>
<dbReference type="Proteomes" id="UP000092627">
    <property type="component" value="Unassembled WGS sequence"/>
</dbReference>
<comment type="subcellular location">
    <subcellularLocation>
        <location evidence="1">Endomembrane system</location>
        <topology evidence="1">Multi-pass membrane protein</topology>
    </subcellularLocation>
</comment>
<dbReference type="PANTHER" id="PTHR43847">
    <property type="entry name" value="BLL3993 PROTEIN"/>
    <property type="match status" value="1"/>
</dbReference>
<evidence type="ECO:0000313" key="7">
    <source>
        <dbReference type="Proteomes" id="UP000092627"/>
    </source>
</evidence>
<keyword evidence="3 5" id="KW-1133">Transmembrane helix</keyword>
<evidence type="ECO:0000256" key="2">
    <source>
        <dbReference type="ARBA" id="ARBA00022692"/>
    </source>
</evidence>
<dbReference type="STRING" id="295068.MAQ5080_01331"/>
<evidence type="ECO:0000256" key="1">
    <source>
        <dbReference type="ARBA" id="ARBA00004127"/>
    </source>
</evidence>